<dbReference type="AlphaFoldDB" id="A0A397HM13"/>
<evidence type="ECO:0000313" key="2">
    <source>
        <dbReference type="EMBL" id="RHZ62263.1"/>
    </source>
</evidence>
<reference evidence="2 3" key="1">
    <citation type="submission" date="2018-08" db="EMBL/GenBank/DDBJ databases">
        <title>Genome and evolution of the arbuscular mycorrhizal fungus Diversispora epigaea (formerly Glomus versiforme) and its bacterial endosymbionts.</title>
        <authorList>
            <person name="Sun X."/>
            <person name="Fei Z."/>
            <person name="Harrison M."/>
        </authorList>
    </citation>
    <scope>NUCLEOTIDE SEQUENCE [LARGE SCALE GENOMIC DNA]</scope>
    <source>
        <strain evidence="2 3">IT104</strain>
    </source>
</reference>
<feature type="transmembrane region" description="Helical" evidence="1">
    <location>
        <begin position="6"/>
        <end position="32"/>
    </location>
</feature>
<comment type="caution">
    <text evidence="2">The sequence shown here is derived from an EMBL/GenBank/DDBJ whole genome shotgun (WGS) entry which is preliminary data.</text>
</comment>
<keyword evidence="1" id="KW-0472">Membrane</keyword>
<evidence type="ECO:0000256" key="1">
    <source>
        <dbReference type="SAM" id="Phobius"/>
    </source>
</evidence>
<keyword evidence="3" id="KW-1185">Reference proteome</keyword>
<sequence length="87" mass="9984">MSSQKYLSQLLAVGNVIPALHYGPFAVNWWLFTNSKTLKNKNFLCIPIRVDMRIQIILNKIQFIIHTICDKSNIMQPSYVIESDSNG</sequence>
<keyword evidence="1" id="KW-0812">Transmembrane</keyword>
<organism evidence="2 3">
    <name type="scientific">Diversispora epigaea</name>
    <dbReference type="NCBI Taxonomy" id="1348612"/>
    <lineage>
        <taxon>Eukaryota</taxon>
        <taxon>Fungi</taxon>
        <taxon>Fungi incertae sedis</taxon>
        <taxon>Mucoromycota</taxon>
        <taxon>Glomeromycotina</taxon>
        <taxon>Glomeromycetes</taxon>
        <taxon>Diversisporales</taxon>
        <taxon>Diversisporaceae</taxon>
        <taxon>Diversispora</taxon>
    </lineage>
</organism>
<accession>A0A397HM13</accession>
<name>A0A397HM13_9GLOM</name>
<dbReference type="Proteomes" id="UP000266861">
    <property type="component" value="Unassembled WGS sequence"/>
</dbReference>
<proteinExistence type="predicted"/>
<dbReference type="EMBL" id="PQFF01000311">
    <property type="protein sequence ID" value="RHZ62263.1"/>
    <property type="molecule type" value="Genomic_DNA"/>
</dbReference>
<gene>
    <name evidence="2" type="ORF">Glove_341g74</name>
</gene>
<protein>
    <submittedName>
        <fullName evidence="2">Uncharacterized protein</fullName>
    </submittedName>
</protein>
<keyword evidence="1" id="KW-1133">Transmembrane helix</keyword>
<evidence type="ECO:0000313" key="3">
    <source>
        <dbReference type="Proteomes" id="UP000266861"/>
    </source>
</evidence>
<dbReference type="OrthoDB" id="2434200at2759"/>